<evidence type="ECO:0000313" key="1">
    <source>
        <dbReference type="EMBL" id="EEF88577.1"/>
    </source>
</evidence>
<proteinExistence type="predicted"/>
<dbReference type="EMBL" id="ACCH01000280">
    <property type="protein sequence ID" value="EEF88577.1"/>
    <property type="molecule type" value="Genomic_DNA"/>
</dbReference>
<comment type="caution">
    <text evidence="1">The sequence shown here is derived from an EMBL/GenBank/DDBJ whole genome shotgun (WGS) entry which is preliminary data.</text>
</comment>
<sequence length="81" mass="9610">APPMVDRVIRLVERMVRRRNMVGRFTDGNLHFKQHRDYRRQQRFRRRWSGWKALGLVEPYDMITGGKKLLLSRSGVAGETV</sequence>
<accession>E2NHL3</accession>
<feature type="non-terminal residue" evidence="1">
    <location>
        <position position="1"/>
    </location>
</feature>
<protein>
    <submittedName>
        <fullName evidence="1">Uncharacterized protein</fullName>
    </submittedName>
</protein>
<dbReference type="Proteomes" id="UP000003711">
    <property type="component" value="Unassembled WGS sequence"/>
</dbReference>
<organism evidence="1 2">
    <name type="scientific">Bacteroides cellulosilyticus DSM 14838</name>
    <dbReference type="NCBI Taxonomy" id="537012"/>
    <lineage>
        <taxon>Bacteria</taxon>
        <taxon>Pseudomonadati</taxon>
        <taxon>Bacteroidota</taxon>
        <taxon>Bacteroidia</taxon>
        <taxon>Bacteroidales</taxon>
        <taxon>Bacteroidaceae</taxon>
        <taxon>Bacteroides</taxon>
    </lineage>
</organism>
<reference evidence="1 2" key="2">
    <citation type="submission" date="2009-01" db="EMBL/GenBank/DDBJ databases">
        <title>Draft genome sequence of Bacteroides cellulosilyticus (DSM 14838).</title>
        <authorList>
            <person name="Sudarsanam P."/>
            <person name="Ley R."/>
            <person name="Guruge J."/>
            <person name="Turnbaugh P.J."/>
            <person name="Mahowald M."/>
            <person name="Liep D."/>
            <person name="Gordon J."/>
        </authorList>
    </citation>
    <scope>NUCLEOTIDE SEQUENCE [LARGE SCALE GENOMIC DNA]</scope>
    <source>
        <strain evidence="1 2">DSM 14838</strain>
    </source>
</reference>
<evidence type="ECO:0000313" key="2">
    <source>
        <dbReference type="Proteomes" id="UP000003711"/>
    </source>
</evidence>
<name>E2NHL3_9BACE</name>
<gene>
    <name evidence="1" type="ORF">BACCELL_03790</name>
</gene>
<reference evidence="1 2" key="1">
    <citation type="submission" date="2008-12" db="EMBL/GenBank/DDBJ databases">
        <authorList>
            <person name="Fulton L."/>
            <person name="Clifton S."/>
            <person name="Fulton B."/>
            <person name="Xu J."/>
            <person name="Minx P."/>
            <person name="Pepin K.H."/>
            <person name="Johnson M."/>
            <person name="Bhonagiri V."/>
            <person name="Nash W.E."/>
            <person name="Mardis E.R."/>
            <person name="Wilson R.K."/>
        </authorList>
    </citation>
    <scope>NUCLEOTIDE SEQUENCE [LARGE SCALE GENOMIC DNA]</scope>
    <source>
        <strain evidence="1 2">DSM 14838</strain>
    </source>
</reference>
<dbReference type="HOGENOM" id="CLU_2563577_0_0_10"/>
<dbReference type="AlphaFoldDB" id="E2NHL3"/>